<dbReference type="Proteomes" id="UP000239504">
    <property type="component" value="Unassembled WGS sequence"/>
</dbReference>
<keyword evidence="9 11" id="KW-0472">Membrane</keyword>
<evidence type="ECO:0000256" key="3">
    <source>
        <dbReference type="ARBA" id="ARBA00022452"/>
    </source>
</evidence>
<sequence length="746" mass="81064">MKSKGVWAAGAALVGLFSALGSAAAQDEPSSDGGDDDRGTRAGQRDLIVVTARRRQESLTDLPASAAVLSDDYLRERGGPRSAEDLLAGQAGVRFFDTTSPVNSEVSIRGSSTARATDADPSVGLYRDGVYIGGGAVGGRSFARVDIFDAERVEILRGVQGALYGRNAVGGAVNLITTKPQFENSGYLDLRYTTQTKGKEGQLVLNASPSDEWAFRVGVDGVHQNEGFFYDPSNDVYFDRQEGADYRGQIRYKNDRLDVTLLGERQDLDVPAITYRVVIAPGPIFPLGFVQPPFEYDHSTAPFAHQEITAGGLSIEYDFGWATFHSNTLIRQRNSEYTFDADGITPEFALQAFLDGLVIFPLGGASFASVEDETQTIAEVAYLTGDFVDERANWLLGFEYLTQDSDSVRLTQTNQVAGVFTRTLADVDAEYDSYAFFGSLGFDLTERLNISGELRYTNDDRSEVSTLVDDFTGLPTGGDAFNFDTDRSSDNVSYKTTLAYRFAEDWQIYGSVGSSYRAGGFNSNLGIPMQPVPIPAAYDDETTREYEGGVKGQLGDLYVAIAGYVAEADDLIVQRDNGCSVTLPECPVAPISFLDNAGEARNWGVEAEISGAFDIGAGTLTATVAASRQDGEVTDGPLAGTPTAQTPDWLASSNLHYRRQLNDRIGVFANLFVYGQWGGTQELTIPSPPLDNYQIVNLRFGVAYDGIEFAGFINNVFDEQYLTFQEATTQRFGTPRTTGVEVRYSF</sequence>
<dbReference type="PROSITE" id="PS52016">
    <property type="entry name" value="TONB_DEPENDENT_REC_3"/>
    <property type="match status" value="1"/>
</dbReference>
<keyword evidence="5 11" id="KW-0812">Transmembrane</keyword>
<dbReference type="InterPro" id="IPR012910">
    <property type="entry name" value="Plug_dom"/>
</dbReference>
<dbReference type="EMBL" id="PJCH01000005">
    <property type="protein sequence ID" value="PQA87712.1"/>
    <property type="molecule type" value="Genomic_DNA"/>
</dbReference>
<dbReference type="Pfam" id="PF00593">
    <property type="entry name" value="TonB_dep_Rec_b-barrel"/>
    <property type="match status" value="1"/>
</dbReference>
<dbReference type="OrthoDB" id="7179662at2"/>
<dbReference type="PANTHER" id="PTHR32552:SF81">
    <property type="entry name" value="TONB-DEPENDENT OUTER MEMBRANE RECEPTOR"/>
    <property type="match status" value="1"/>
</dbReference>
<keyword evidence="4" id="KW-0410">Iron transport</keyword>
<evidence type="ECO:0000256" key="8">
    <source>
        <dbReference type="ARBA" id="ARBA00023077"/>
    </source>
</evidence>
<evidence type="ECO:0000259" key="16">
    <source>
        <dbReference type="Pfam" id="PF07715"/>
    </source>
</evidence>
<evidence type="ECO:0000256" key="4">
    <source>
        <dbReference type="ARBA" id="ARBA00022496"/>
    </source>
</evidence>
<dbReference type="InterPro" id="IPR000531">
    <property type="entry name" value="Beta-barrel_TonB"/>
</dbReference>
<dbReference type="GO" id="GO:0009279">
    <property type="term" value="C:cell outer membrane"/>
    <property type="evidence" value="ECO:0007669"/>
    <property type="project" value="UniProtKB-SubCell"/>
</dbReference>
<evidence type="ECO:0000256" key="7">
    <source>
        <dbReference type="ARBA" id="ARBA00023065"/>
    </source>
</evidence>
<keyword evidence="10 11" id="KW-0998">Cell outer membrane</keyword>
<keyword evidence="18" id="KW-1185">Reference proteome</keyword>
<accession>A0A2S7K5E0</accession>
<feature type="region of interest" description="Disordered" evidence="13">
    <location>
        <begin position="24"/>
        <end position="45"/>
    </location>
</feature>
<dbReference type="Pfam" id="PF07715">
    <property type="entry name" value="Plug"/>
    <property type="match status" value="1"/>
</dbReference>
<evidence type="ECO:0000256" key="6">
    <source>
        <dbReference type="ARBA" id="ARBA00023004"/>
    </source>
</evidence>
<comment type="caution">
    <text evidence="17">The sequence shown here is derived from an EMBL/GenBank/DDBJ whole genome shotgun (WGS) entry which is preliminary data.</text>
</comment>
<name>A0A2S7K5E0_9PROT</name>
<keyword evidence="8 12" id="KW-0798">TonB box</keyword>
<evidence type="ECO:0000256" key="11">
    <source>
        <dbReference type="PROSITE-ProRule" id="PRU01360"/>
    </source>
</evidence>
<dbReference type="SUPFAM" id="SSF56935">
    <property type="entry name" value="Porins"/>
    <property type="match status" value="1"/>
</dbReference>
<evidence type="ECO:0008006" key="19">
    <source>
        <dbReference type="Google" id="ProtNLM"/>
    </source>
</evidence>
<keyword evidence="3 11" id="KW-1134">Transmembrane beta strand</keyword>
<dbReference type="PANTHER" id="PTHR32552">
    <property type="entry name" value="FERRICHROME IRON RECEPTOR-RELATED"/>
    <property type="match status" value="1"/>
</dbReference>
<dbReference type="InterPro" id="IPR036942">
    <property type="entry name" value="Beta-barrel_TonB_sf"/>
</dbReference>
<evidence type="ECO:0000256" key="12">
    <source>
        <dbReference type="RuleBase" id="RU003357"/>
    </source>
</evidence>
<dbReference type="AlphaFoldDB" id="A0A2S7K5E0"/>
<dbReference type="GO" id="GO:0006826">
    <property type="term" value="P:iron ion transport"/>
    <property type="evidence" value="ECO:0007669"/>
    <property type="project" value="UniProtKB-KW"/>
</dbReference>
<evidence type="ECO:0000256" key="10">
    <source>
        <dbReference type="ARBA" id="ARBA00023237"/>
    </source>
</evidence>
<keyword evidence="6" id="KW-0408">Iron</keyword>
<evidence type="ECO:0000256" key="5">
    <source>
        <dbReference type="ARBA" id="ARBA00022692"/>
    </source>
</evidence>
<gene>
    <name evidence="17" type="ORF">CW354_04940</name>
</gene>
<evidence type="ECO:0000313" key="17">
    <source>
        <dbReference type="EMBL" id="PQA87712.1"/>
    </source>
</evidence>
<feature type="domain" description="TonB-dependent receptor plug" evidence="16">
    <location>
        <begin position="59"/>
        <end position="172"/>
    </location>
</feature>
<proteinExistence type="inferred from homology"/>
<feature type="chain" id="PRO_5015431511" description="TonB-dependent receptor" evidence="14">
    <location>
        <begin position="24"/>
        <end position="746"/>
    </location>
</feature>
<dbReference type="InterPro" id="IPR039426">
    <property type="entry name" value="TonB-dep_rcpt-like"/>
</dbReference>
<comment type="similarity">
    <text evidence="11 12">Belongs to the TonB-dependent receptor family.</text>
</comment>
<dbReference type="Gene3D" id="2.40.170.20">
    <property type="entry name" value="TonB-dependent receptor, beta-barrel domain"/>
    <property type="match status" value="1"/>
</dbReference>
<reference evidence="17 18" key="1">
    <citation type="submission" date="2017-12" db="EMBL/GenBank/DDBJ databases">
        <authorList>
            <person name="Hurst M.R.H."/>
        </authorList>
    </citation>
    <scope>NUCLEOTIDE SEQUENCE [LARGE SCALE GENOMIC DNA]</scope>
    <source>
        <strain evidence="17 18">SY-3-19</strain>
    </source>
</reference>
<evidence type="ECO:0000259" key="15">
    <source>
        <dbReference type="Pfam" id="PF00593"/>
    </source>
</evidence>
<evidence type="ECO:0000256" key="2">
    <source>
        <dbReference type="ARBA" id="ARBA00022448"/>
    </source>
</evidence>
<keyword evidence="7" id="KW-0406">Ion transport</keyword>
<evidence type="ECO:0000313" key="18">
    <source>
        <dbReference type="Proteomes" id="UP000239504"/>
    </source>
</evidence>
<evidence type="ECO:0000256" key="1">
    <source>
        <dbReference type="ARBA" id="ARBA00004571"/>
    </source>
</evidence>
<protein>
    <recommendedName>
        <fullName evidence="19">TonB-dependent receptor</fullName>
    </recommendedName>
</protein>
<keyword evidence="2 11" id="KW-0813">Transport</keyword>
<evidence type="ECO:0000256" key="9">
    <source>
        <dbReference type="ARBA" id="ARBA00023136"/>
    </source>
</evidence>
<keyword evidence="14" id="KW-0732">Signal</keyword>
<evidence type="ECO:0000256" key="13">
    <source>
        <dbReference type="SAM" id="MobiDB-lite"/>
    </source>
</evidence>
<comment type="subcellular location">
    <subcellularLocation>
        <location evidence="1 11">Cell outer membrane</location>
        <topology evidence="1 11">Multi-pass membrane protein</topology>
    </subcellularLocation>
</comment>
<dbReference type="RefSeq" id="WP_104828956.1">
    <property type="nucleotide sequence ID" value="NZ_PJCH01000005.1"/>
</dbReference>
<organism evidence="17 18">
    <name type="scientific">Hyphococcus luteus</name>
    <dbReference type="NCBI Taxonomy" id="2058213"/>
    <lineage>
        <taxon>Bacteria</taxon>
        <taxon>Pseudomonadati</taxon>
        <taxon>Pseudomonadota</taxon>
        <taxon>Alphaproteobacteria</taxon>
        <taxon>Parvularculales</taxon>
        <taxon>Parvularculaceae</taxon>
        <taxon>Hyphococcus</taxon>
    </lineage>
</organism>
<feature type="signal peptide" evidence="14">
    <location>
        <begin position="1"/>
        <end position="23"/>
    </location>
</feature>
<evidence type="ECO:0000256" key="14">
    <source>
        <dbReference type="SAM" id="SignalP"/>
    </source>
</evidence>
<feature type="domain" description="TonB-dependent receptor-like beta-barrel" evidence="15">
    <location>
        <begin position="294"/>
        <end position="716"/>
    </location>
</feature>